<sequence length="177" mass="19226">MDDQNPSPVSTSSSAAAGKDCRRLRRHSVDEDVGDPVACTGKSCQSCTAGVIADCVAVCCCPCAVVSILALAFVKLPWAVVRKCLGRRRKKRMLEERRKRGEGDRDGISEKGRVGEGMSEIVLSCRGGVIGEEEEEVNDHFSAEFKAEEVWLELYEVGHLGFGRVSFTGIPFQDKGS</sequence>
<feature type="compositionally biased region" description="Polar residues" evidence="1">
    <location>
        <begin position="1"/>
        <end position="11"/>
    </location>
</feature>
<feature type="region of interest" description="Disordered" evidence="1">
    <location>
        <begin position="1"/>
        <end position="22"/>
    </location>
</feature>
<gene>
    <name evidence="2" type="ORF">Sango_0065600</name>
</gene>
<comment type="caution">
    <text evidence="2">The sequence shown here is derived from an EMBL/GenBank/DDBJ whole genome shotgun (WGS) entry which is preliminary data.</text>
</comment>
<reference evidence="2" key="2">
    <citation type="journal article" date="2024" name="Plant">
        <title>Genomic evolution and insights into agronomic trait innovations of Sesamum species.</title>
        <authorList>
            <person name="Miao H."/>
            <person name="Wang L."/>
            <person name="Qu L."/>
            <person name="Liu H."/>
            <person name="Sun Y."/>
            <person name="Le M."/>
            <person name="Wang Q."/>
            <person name="Wei S."/>
            <person name="Zheng Y."/>
            <person name="Lin W."/>
            <person name="Duan Y."/>
            <person name="Cao H."/>
            <person name="Xiong S."/>
            <person name="Wang X."/>
            <person name="Wei L."/>
            <person name="Li C."/>
            <person name="Ma Q."/>
            <person name="Ju M."/>
            <person name="Zhao R."/>
            <person name="Li G."/>
            <person name="Mu C."/>
            <person name="Tian Q."/>
            <person name="Mei H."/>
            <person name="Zhang T."/>
            <person name="Gao T."/>
            <person name="Zhang H."/>
        </authorList>
    </citation>
    <scope>NUCLEOTIDE SEQUENCE</scope>
    <source>
        <strain evidence="2">K16</strain>
    </source>
</reference>
<dbReference type="Proteomes" id="UP001289374">
    <property type="component" value="Unassembled WGS sequence"/>
</dbReference>
<reference evidence="2" key="1">
    <citation type="submission" date="2020-06" db="EMBL/GenBank/DDBJ databases">
        <authorList>
            <person name="Li T."/>
            <person name="Hu X."/>
            <person name="Zhang T."/>
            <person name="Song X."/>
            <person name="Zhang H."/>
            <person name="Dai N."/>
            <person name="Sheng W."/>
            <person name="Hou X."/>
            <person name="Wei L."/>
        </authorList>
    </citation>
    <scope>NUCLEOTIDE SEQUENCE</scope>
    <source>
        <strain evidence="2">K16</strain>
        <tissue evidence="2">Leaf</tissue>
    </source>
</reference>
<dbReference type="AlphaFoldDB" id="A0AAE2C5N3"/>
<dbReference type="PANTHER" id="PTHR33264">
    <property type="entry name" value="EXPRESSED PROTEIN"/>
    <property type="match status" value="1"/>
</dbReference>
<proteinExistence type="predicted"/>
<dbReference type="EMBL" id="JACGWL010000001">
    <property type="protein sequence ID" value="KAK4409926.1"/>
    <property type="molecule type" value="Genomic_DNA"/>
</dbReference>
<evidence type="ECO:0000313" key="2">
    <source>
        <dbReference type="EMBL" id="KAK4409926.1"/>
    </source>
</evidence>
<evidence type="ECO:0000256" key="1">
    <source>
        <dbReference type="SAM" id="MobiDB-lite"/>
    </source>
</evidence>
<evidence type="ECO:0000313" key="3">
    <source>
        <dbReference type="Proteomes" id="UP001289374"/>
    </source>
</evidence>
<protein>
    <submittedName>
        <fullName evidence="2">Uncharacterized protein</fullName>
    </submittedName>
</protein>
<accession>A0AAE2C5N3</accession>
<name>A0AAE2C5N3_9LAMI</name>
<keyword evidence="3" id="KW-1185">Reference proteome</keyword>
<organism evidence="2 3">
    <name type="scientific">Sesamum angolense</name>
    <dbReference type="NCBI Taxonomy" id="2727404"/>
    <lineage>
        <taxon>Eukaryota</taxon>
        <taxon>Viridiplantae</taxon>
        <taxon>Streptophyta</taxon>
        <taxon>Embryophyta</taxon>
        <taxon>Tracheophyta</taxon>
        <taxon>Spermatophyta</taxon>
        <taxon>Magnoliopsida</taxon>
        <taxon>eudicotyledons</taxon>
        <taxon>Gunneridae</taxon>
        <taxon>Pentapetalae</taxon>
        <taxon>asterids</taxon>
        <taxon>lamiids</taxon>
        <taxon>Lamiales</taxon>
        <taxon>Pedaliaceae</taxon>
        <taxon>Sesamum</taxon>
    </lineage>
</organism>
<dbReference type="PANTHER" id="PTHR33264:SF6">
    <property type="entry name" value="OS01G0638800 PROTEIN"/>
    <property type="match status" value="1"/>
</dbReference>